<proteinExistence type="predicted"/>
<feature type="region of interest" description="Disordered" evidence="1">
    <location>
        <begin position="1"/>
        <end position="26"/>
    </location>
</feature>
<sequence length="115" mass="13291">MSHKSIPGSPPVKHKQSGQNLPSARGIRRACSKELYRTAKRLKVYVSPERMKQAEECYYGKVITNLLWIGENRDNRKKLCEWWNTDVSAEIAALWEVDVEPLKEAFQHAFGGYRL</sequence>
<dbReference type="EMBL" id="BCNV01000004">
    <property type="protein sequence ID" value="GAS84004.1"/>
    <property type="molecule type" value="Genomic_DNA"/>
</dbReference>
<protein>
    <recommendedName>
        <fullName evidence="4">Dehydrogenase</fullName>
    </recommendedName>
</protein>
<comment type="caution">
    <text evidence="2">The sequence shown here is derived from an EMBL/GenBank/DDBJ whole genome shotgun (WGS) entry which is preliminary data.</text>
</comment>
<evidence type="ECO:0000313" key="3">
    <source>
        <dbReference type="Proteomes" id="UP000069697"/>
    </source>
</evidence>
<dbReference type="RefSeq" id="WP_062836479.1">
    <property type="nucleotide sequence ID" value="NZ_BCNV01000004.1"/>
</dbReference>
<dbReference type="AlphaFoldDB" id="A0A124DYE8"/>
<gene>
    <name evidence="2" type="ORF">PAHA3_4106</name>
</gene>
<reference evidence="3" key="2">
    <citation type="submission" date="2016-01" db="EMBL/GenBank/DDBJ databases">
        <title>Draft Genome Sequence of Paenibacillus amylolyticus Heshi-A3 that Was Isolated from Fermented Rice Bran with Aging Salted Mackerel, Which Was Named Heshiko as Traditional Fermented Seafood in Japan.</title>
        <authorList>
            <person name="Akuzawa S."/>
            <person name="Nakagawa J."/>
            <person name="Kanekatsu T."/>
            <person name="Kubota E."/>
            <person name="Ohtake R."/>
            <person name="Suzuki T."/>
            <person name="Kanesaki Y."/>
        </authorList>
    </citation>
    <scope>NUCLEOTIDE SEQUENCE [LARGE SCALE GENOMIC DNA]</scope>
    <source>
        <strain evidence="3">Heshi-A3</strain>
    </source>
</reference>
<reference evidence="2 3" key="1">
    <citation type="journal article" date="2016" name="Genome Announc.">
        <title>Draft Genome Sequence of Paenibacillus amylolyticus Heshi-A3, Isolated from Fermented Rice Bran in a Japanese Fermented Seafood Dish.</title>
        <authorList>
            <person name="Akuzawa S."/>
            <person name="Nagaoka J."/>
            <person name="Kanekatsu M."/>
            <person name="Kubota E."/>
            <person name="Ohtake R."/>
            <person name="Suzuki T."/>
            <person name="Kanesaki Y."/>
        </authorList>
    </citation>
    <scope>NUCLEOTIDE SEQUENCE [LARGE SCALE GENOMIC DNA]</scope>
    <source>
        <strain evidence="2 3">Heshi-A3</strain>
    </source>
</reference>
<evidence type="ECO:0000313" key="2">
    <source>
        <dbReference type="EMBL" id="GAS84004.1"/>
    </source>
</evidence>
<evidence type="ECO:0000256" key="1">
    <source>
        <dbReference type="SAM" id="MobiDB-lite"/>
    </source>
</evidence>
<accession>A0A124DYE8</accession>
<name>A0A124DYE8_PAEAM</name>
<evidence type="ECO:0008006" key="4">
    <source>
        <dbReference type="Google" id="ProtNLM"/>
    </source>
</evidence>
<organism evidence="2 3">
    <name type="scientific">Paenibacillus amylolyticus</name>
    <dbReference type="NCBI Taxonomy" id="1451"/>
    <lineage>
        <taxon>Bacteria</taxon>
        <taxon>Bacillati</taxon>
        <taxon>Bacillota</taxon>
        <taxon>Bacilli</taxon>
        <taxon>Bacillales</taxon>
        <taxon>Paenibacillaceae</taxon>
        <taxon>Paenibacillus</taxon>
    </lineage>
</organism>
<dbReference type="Proteomes" id="UP000069697">
    <property type="component" value="Unassembled WGS sequence"/>
</dbReference>